<protein>
    <recommendedName>
        <fullName evidence="7">Recombination protein RecR</fullName>
    </recommendedName>
</protein>
<dbReference type="EMBL" id="CM001488">
    <property type="protein sequence ID" value="EIM64233.1"/>
    <property type="molecule type" value="Genomic_DNA"/>
</dbReference>
<evidence type="ECO:0000256" key="4">
    <source>
        <dbReference type="ARBA" id="ARBA00022833"/>
    </source>
</evidence>
<dbReference type="AlphaFoldDB" id="I5B420"/>
<reference evidence="9 10" key="2">
    <citation type="submission" date="2012-02" db="EMBL/GenBank/DDBJ databases">
        <title>Improved High-Quality Draft sequence of Desulfobacter postgatei 2ac9.</title>
        <authorList>
            <consortium name="US DOE Joint Genome Institute"/>
            <person name="Lucas S."/>
            <person name="Han J."/>
            <person name="Lapidus A."/>
            <person name="Cheng J.-F."/>
            <person name="Goodwin L."/>
            <person name="Pitluck S."/>
            <person name="Peters L."/>
            <person name="Ovchinnikova G."/>
            <person name="Held B."/>
            <person name="Detter J.C."/>
            <person name="Han C."/>
            <person name="Tapia R."/>
            <person name="Land M."/>
            <person name="Hauser L."/>
            <person name="Kyrpides N."/>
            <person name="Ivanova N."/>
            <person name="Pagani I."/>
            <person name="Orellana R."/>
            <person name="Lovley D."/>
            <person name="Woyke T."/>
        </authorList>
    </citation>
    <scope>NUCLEOTIDE SEQUENCE [LARGE SCALE GENOMIC DNA]</scope>
    <source>
        <strain evidence="9 10">2ac9</strain>
    </source>
</reference>
<dbReference type="GO" id="GO:0006310">
    <property type="term" value="P:DNA recombination"/>
    <property type="evidence" value="ECO:0007669"/>
    <property type="project" value="UniProtKB-UniRule"/>
</dbReference>
<dbReference type="GO" id="GO:0006281">
    <property type="term" value="P:DNA repair"/>
    <property type="evidence" value="ECO:0007669"/>
    <property type="project" value="UniProtKB-UniRule"/>
</dbReference>
<evidence type="ECO:0000256" key="3">
    <source>
        <dbReference type="ARBA" id="ARBA00022771"/>
    </source>
</evidence>
<dbReference type="Gene3D" id="3.40.1360.10">
    <property type="match status" value="1"/>
</dbReference>
<dbReference type="InterPro" id="IPR023627">
    <property type="entry name" value="Rcmb_RecR"/>
</dbReference>
<dbReference type="GO" id="GO:0008270">
    <property type="term" value="F:zinc ion binding"/>
    <property type="evidence" value="ECO:0007669"/>
    <property type="project" value="UniProtKB-KW"/>
</dbReference>
<name>I5B420_9BACT</name>
<accession>I5B420</accession>
<dbReference type="PANTHER" id="PTHR30446:SF0">
    <property type="entry name" value="RECOMBINATION PROTEIN RECR"/>
    <property type="match status" value="1"/>
</dbReference>
<evidence type="ECO:0000313" key="9">
    <source>
        <dbReference type="EMBL" id="EIM64233.1"/>
    </source>
</evidence>
<evidence type="ECO:0000256" key="7">
    <source>
        <dbReference type="HAMAP-Rule" id="MF_00017"/>
    </source>
</evidence>
<dbReference type="InterPro" id="IPR034137">
    <property type="entry name" value="TOPRIM_RecR"/>
</dbReference>
<dbReference type="OrthoDB" id="9802672at2"/>
<keyword evidence="2 7" id="KW-0227">DNA damage</keyword>
<dbReference type="STRING" id="879212.DespoDRAFT_02374"/>
<evidence type="ECO:0000256" key="1">
    <source>
        <dbReference type="ARBA" id="ARBA00022723"/>
    </source>
</evidence>
<proteinExistence type="inferred from homology"/>
<keyword evidence="4 7" id="KW-0862">Zinc</keyword>
<dbReference type="SUPFAM" id="SSF111304">
    <property type="entry name" value="Recombination protein RecR"/>
    <property type="match status" value="1"/>
</dbReference>
<keyword evidence="10" id="KW-1185">Reference proteome</keyword>
<evidence type="ECO:0000256" key="6">
    <source>
        <dbReference type="ARBA" id="ARBA00023204"/>
    </source>
</evidence>
<keyword evidence="6 7" id="KW-0234">DNA repair</keyword>
<keyword evidence="5 7" id="KW-0233">DNA recombination</keyword>
<dbReference type="NCBIfam" id="TIGR00615">
    <property type="entry name" value="recR"/>
    <property type="match status" value="1"/>
</dbReference>
<organism evidence="9 10">
    <name type="scientific">Desulfobacter postgatei 2ac9</name>
    <dbReference type="NCBI Taxonomy" id="879212"/>
    <lineage>
        <taxon>Bacteria</taxon>
        <taxon>Pseudomonadati</taxon>
        <taxon>Thermodesulfobacteriota</taxon>
        <taxon>Desulfobacteria</taxon>
        <taxon>Desulfobacterales</taxon>
        <taxon>Desulfobacteraceae</taxon>
        <taxon>Desulfobacter</taxon>
    </lineage>
</organism>
<dbReference type="CDD" id="cd01025">
    <property type="entry name" value="TOPRIM_recR"/>
    <property type="match status" value="1"/>
</dbReference>
<dbReference type="Proteomes" id="UP000005778">
    <property type="component" value="Chromosome"/>
</dbReference>
<reference evidence="9 10" key="1">
    <citation type="submission" date="2011-09" db="EMBL/GenBank/DDBJ databases">
        <authorList>
            <consortium name="US DOE Joint Genome Institute (JGI-PGF)"/>
            <person name="Lucas S."/>
            <person name="Han J."/>
            <person name="Lapidus A."/>
            <person name="Cheng J.-F."/>
            <person name="Goodwin L."/>
            <person name="Pitluck S."/>
            <person name="Peters L."/>
            <person name="Land M.L."/>
            <person name="Hauser L."/>
            <person name="Orellana R."/>
            <person name="Lovley D."/>
            <person name="Woyke T.J."/>
        </authorList>
    </citation>
    <scope>NUCLEOTIDE SEQUENCE [LARGE SCALE GENOMIC DNA]</scope>
    <source>
        <strain evidence="9 10">2ac9</strain>
    </source>
</reference>
<feature type="zinc finger region" description="C4-type" evidence="7">
    <location>
        <begin position="58"/>
        <end position="73"/>
    </location>
</feature>
<dbReference type="PROSITE" id="PS01300">
    <property type="entry name" value="RECR"/>
    <property type="match status" value="1"/>
</dbReference>
<dbReference type="SMART" id="SM00493">
    <property type="entry name" value="TOPRIM"/>
    <property type="match status" value="1"/>
</dbReference>
<dbReference type="eggNOG" id="COG0353">
    <property type="taxonomic scope" value="Bacteria"/>
</dbReference>
<dbReference type="Pfam" id="PF02132">
    <property type="entry name" value="RecR_ZnF"/>
    <property type="match status" value="1"/>
</dbReference>
<dbReference type="Pfam" id="PF21175">
    <property type="entry name" value="RecR_C"/>
    <property type="match status" value="1"/>
</dbReference>
<evidence type="ECO:0000256" key="5">
    <source>
        <dbReference type="ARBA" id="ARBA00023172"/>
    </source>
</evidence>
<dbReference type="InterPro" id="IPR000093">
    <property type="entry name" value="DNA_Rcmb_RecR"/>
</dbReference>
<dbReference type="PANTHER" id="PTHR30446">
    <property type="entry name" value="RECOMBINATION PROTEIN RECR"/>
    <property type="match status" value="1"/>
</dbReference>
<gene>
    <name evidence="7" type="primary">recR</name>
    <name evidence="9" type="ORF">DespoDRAFT_02374</name>
</gene>
<keyword evidence="3 7" id="KW-0863">Zinc-finger</keyword>
<dbReference type="HAMAP" id="MF_00017">
    <property type="entry name" value="RecR"/>
    <property type="match status" value="1"/>
</dbReference>
<dbReference type="Gene3D" id="3.30.60.80">
    <property type="match status" value="1"/>
</dbReference>
<keyword evidence="1 7" id="KW-0479">Metal-binding</keyword>
<comment type="similarity">
    <text evidence="7">Belongs to the RecR family.</text>
</comment>
<evidence type="ECO:0000313" key="10">
    <source>
        <dbReference type="Proteomes" id="UP000005778"/>
    </source>
</evidence>
<dbReference type="PROSITE" id="PS50880">
    <property type="entry name" value="TOPRIM"/>
    <property type="match status" value="1"/>
</dbReference>
<dbReference type="Pfam" id="PF21176">
    <property type="entry name" value="RecR_HhH"/>
    <property type="match status" value="1"/>
</dbReference>
<dbReference type="InterPro" id="IPR006171">
    <property type="entry name" value="TOPRIM_dom"/>
</dbReference>
<dbReference type="Pfam" id="PF13662">
    <property type="entry name" value="Toprim_4"/>
    <property type="match status" value="1"/>
</dbReference>
<dbReference type="HOGENOM" id="CLU_060739_1_0_7"/>
<dbReference type="Gene3D" id="1.10.8.420">
    <property type="entry name" value="RecR Domain 1"/>
    <property type="match status" value="1"/>
</dbReference>
<evidence type="ECO:0000259" key="8">
    <source>
        <dbReference type="PROSITE" id="PS50880"/>
    </source>
</evidence>
<dbReference type="GO" id="GO:0003677">
    <property type="term" value="F:DNA binding"/>
    <property type="evidence" value="ECO:0007669"/>
    <property type="project" value="UniProtKB-UniRule"/>
</dbReference>
<dbReference type="RefSeq" id="WP_004073705.1">
    <property type="nucleotide sequence ID" value="NZ_CM001488.1"/>
</dbReference>
<feature type="domain" description="Toprim" evidence="8">
    <location>
        <begin position="81"/>
        <end position="176"/>
    </location>
</feature>
<comment type="function">
    <text evidence="7">May play a role in DNA repair. It seems to be involved in an RecBC-independent recombinational process of DNA repair. It may act with RecF and RecO.</text>
</comment>
<evidence type="ECO:0000256" key="2">
    <source>
        <dbReference type="ARBA" id="ARBA00022763"/>
    </source>
</evidence>
<dbReference type="InterPro" id="IPR015967">
    <property type="entry name" value="Rcmb_RecR_Znf"/>
</dbReference>
<dbReference type="Gene3D" id="6.10.250.240">
    <property type="match status" value="1"/>
</dbReference>
<sequence length="199" mass="21505">MNHYPEAIVKLIHSLSTLPGIGKKTAERLALHILHAPDHEAASLAADIIELKKSVRLCASCFALTDRETCQICSNPGRDKGVICVVENPADMAAIEKSGAFSGLYHILGGALSPIDGIGPGDIRLAELFRRTRGNDVRELILATRTNVEGEATAAYIRSKLTLTKIKITRIASGIPMGGDLQYVDPLTMQKAMEKRYGI</sequence>